<sequence length="121" mass="13887">MRMKHVLLEIYCDYNTENENEKPLCCNGIENGCMESNCKYLSYTNCPYEIAFTGSNGVVESSDECIGFGGEMEPETNDSSEREILLKEWKSICKKKIDEAYDEYIEFKNNRENASDSKSSN</sequence>
<evidence type="ECO:0000313" key="2">
    <source>
        <dbReference type="Proteomes" id="UP000191154"/>
    </source>
</evidence>
<name>A0A1S8N5C8_CLOSA</name>
<organism evidence="1 2">
    <name type="scientific">Clostridium saccharobutylicum</name>
    <dbReference type="NCBI Taxonomy" id="169679"/>
    <lineage>
        <taxon>Bacteria</taxon>
        <taxon>Bacillati</taxon>
        <taxon>Bacillota</taxon>
        <taxon>Clostridia</taxon>
        <taxon>Eubacteriales</taxon>
        <taxon>Clostridiaceae</taxon>
        <taxon>Clostridium</taxon>
    </lineage>
</organism>
<dbReference type="RefSeq" id="WP_077865386.1">
    <property type="nucleotide sequence ID" value="NZ_LZYZ01000004.1"/>
</dbReference>
<dbReference type="Proteomes" id="UP000191154">
    <property type="component" value="Unassembled WGS sequence"/>
</dbReference>
<dbReference type="EMBL" id="LZYZ01000004">
    <property type="protein sequence ID" value="OOM11674.1"/>
    <property type="molecule type" value="Genomic_DNA"/>
</dbReference>
<protein>
    <submittedName>
        <fullName evidence="1">Uncharacterized protein</fullName>
    </submittedName>
</protein>
<dbReference type="AlphaFoldDB" id="A0A1S8N5C8"/>
<evidence type="ECO:0000313" key="1">
    <source>
        <dbReference type="EMBL" id="OOM11674.1"/>
    </source>
</evidence>
<accession>A0A1S8N5C8</accession>
<gene>
    <name evidence="1" type="ORF">CLOSAC_21010</name>
</gene>
<comment type="caution">
    <text evidence="1">The sequence shown here is derived from an EMBL/GenBank/DDBJ whole genome shotgun (WGS) entry which is preliminary data.</text>
</comment>
<reference evidence="1 2" key="1">
    <citation type="submission" date="2016-05" db="EMBL/GenBank/DDBJ databases">
        <title>Microbial solvent formation.</title>
        <authorList>
            <person name="Poehlein A."/>
            <person name="Montoya Solano J.D."/>
            <person name="Flitsch S."/>
            <person name="Krabben P."/>
            <person name="Duerre P."/>
            <person name="Daniel R."/>
        </authorList>
    </citation>
    <scope>NUCLEOTIDE SEQUENCE [LARGE SCALE GENOMIC DNA]</scope>
    <source>
        <strain evidence="1 2">L1-8</strain>
    </source>
</reference>
<proteinExistence type="predicted"/>